<dbReference type="Gene3D" id="1.10.287.950">
    <property type="entry name" value="Methyl-accepting chemotaxis protein"/>
    <property type="match status" value="1"/>
</dbReference>
<feature type="domain" description="PAS" evidence="6">
    <location>
        <begin position="4"/>
        <end position="48"/>
    </location>
</feature>
<dbReference type="SMART" id="SM00283">
    <property type="entry name" value="MA"/>
    <property type="match status" value="1"/>
</dbReference>
<dbReference type="InterPro" id="IPR013656">
    <property type="entry name" value="PAS_4"/>
</dbReference>
<gene>
    <name evidence="7" type="ORF">ROR02_10210</name>
</gene>
<evidence type="ECO:0000256" key="3">
    <source>
        <dbReference type="PROSITE-ProRule" id="PRU00284"/>
    </source>
</evidence>
<accession>A0A512H671</accession>
<evidence type="ECO:0000313" key="7">
    <source>
        <dbReference type="EMBL" id="GEO80890.1"/>
    </source>
</evidence>
<dbReference type="PROSITE" id="PS50111">
    <property type="entry name" value="CHEMOTAXIS_TRANSDUC_2"/>
    <property type="match status" value="1"/>
</dbReference>
<proteinExistence type="inferred from homology"/>
<dbReference type="InterPro" id="IPR004090">
    <property type="entry name" value="Chemotax_Me-accpt_rcpt"/>
</dbReference>
<dbReference type="Proteomes" id="UP000321567">
    <property type="component" value="Unassembled WGS sequence"/>
</dbReference>
<organism evidence="7 8">
    <name type="scientific">Pararhodospirillum oryzae</name>
    <dbReference type="NCBI Taxonomy" id="478448"/>
    <lineage>
        <taxon>Bacteria</taxon>
        <taxon>Pseudomonadati</taxon>
        <taxon>Pseudomonadota</taxon>
        <taxon>Alphaproteobacteria</taxon>
        <taxon>Rhodospirillales</taxon>
        <taxon>Rhodospirillaceae</taxon>
        <taxon>Pararhodospirillum</taxon>
    </lineage>
</organism>
<comment type="caution">
    <text evidence="7">The sequence shown here is derived from an EMBL/GenBank/DDBJ whole genome shotgun (WGS) entry which is preliminary data.</text>
</comment>
<dbReference type="InterPro" id="IPR000014">
    <property type="entry name" value="PAS"/>
</dbReference>
<dbReference type="InterPro" id="IPR004089">
    <property type="entry name" value="MCPsignal_dom"/>
</dbReference>
<dbReference type="InterPro" id="IPR035965">
    <property type="entry name" value="PAS-like_dom_sf"/>
</dbReference>
<dbReference type="NCBIfam" id="TIGR00229">
    <property type="entry name" value="sensory_box"/>
    <property type="match status" value="1"/>
</dbReference>
<evidence type="ECO:0000256" key="4">
    <source>
        <dbReference type="SAM" id="MobiDB-lite"/>
    </source>
</evidence>
<dbReference type="GO" id="GO:0006935">
    <property type="term" value="P:chemotaxis"/>
    <property type="evidence" value="ECO:0007669"/>
    <property type="project" value="InterPro"/>
</dbReference>
<dbReference type="Gene3D" id="3.30.450.20">
    <property type="entry name" value="PAS domain"/>
    <property type="match status" value="1"/>
</dbReference>
<dbReference type="Pfam" id="PF00015">
    <property type="entry name" value="MCPsignal"/>
    <property type="match status" value="1"/>
</dbReference>
<dbReference type="PANTHER" id="PTHR32089">
    <property type="entry name" value="METHYL-ACCEPTING CHEMOTAXIS PROTEIN MCPB"/>
    <property type="match status" value="1"/>
</dbReference>
<feature type="region of interest" description="Disordered" evidence="4">
    <location>
        <begin position="342"/>
        <end position="361"/>
    </location>
</feature>
<dbReference type="PRINTS" id="PR00260">
    <property type="entry name" value="CHEMTRNSDUCR"/>
</dbReference>
<feature type="domain" description="Methyl-accepting transducer" evidence="5">
    <location>
        <begin position="139"/>
        <end position="368"/>
    </location>
</feature>
<evidence type="ECO:0000256" key="2">
    <source>
        <dbReference type="ARBA" id="ARBA00029447"/>
    </source>
</evidence>
<evidence type="ECO:0000259" key="6">
    <source>
        <dbReference type="PROSITE" id="PS50112"/>
    </source>
</evidence>
<dbReference type="SMART" id="SM00091">
    <property type="entry name" value="PAS"/>
    <property type="match status" value="1"/>
</dbReference>
<evidence type="ECO:0000259" key="5">
    <source>
        <dbReference type="PROSITE" id="PS50111"/>
    </source>
</evidence>
<dbReference type="GO" id="GO:0016020">
    <property type="term" value="C:membrane"/>
    <property type="evidence" value="ECO:0007669"/>
    <property type="project" value="InterPro"/>
</dbReference>
<feature type="compositionally biased region" description="Low complexity" evidence="4">
    <location>
        <begin position="344"/>
        <end position="355"/>
    </location>
</feature>
<keyword evidence="8" id="KW-1185">Reference proteome</keyword>
<evidence type="ECO:0000256" key="1">
    <source>
        <dbReference type="ARBA" id="ARBA00023224"/>
    </source>
</evidence>
<dbReference type="Pfam" id="PF08448">
    <property type="entry name" value="PAS_4"/>
    <property type="match status" value="1"/>
</dbReference>
<sequence>MRERQHWYESIIDAIPLPLSVTDSDMRWTFVNKVVEDLLGKKRPDIMGMECHNWGANICRTENCGVACLRRGQTRSMFHQWSRDFTVDTHYLLNLTGQRIGHVEVVQDVSEQKALGDLMAKITSYSKLLVNNAATLSNASQHISSTGDQVSVETSSISAGMEELAQTITALASAAEEVSANLQGVSAALEQTSRSIESIAENARHGTDLAARANQLAEQASGIMGELGSAAAETGTVTEIIKGVASQTNLLALNATIEAARASEMGKGFAVVAGEVKNLANQSGRSADDIVTRISGMQEISSKAVNAIGDVNGVIATVAEAMAHINEAISQQRAATGEVAGNLQQASQGSSESAENITQASSAIQEMSASIHKINDAARGNAEALRSVNGSVKEMSRIAGELDAIIRTHTKQA</sequence>
<dbReference type="SUPFAM" id="SSF55785">
    <property type="entry name" value="PYP-like sensor domain (PAS domain)"/>
    <property type="match status" value="1"/>
</dbReference>
<dbReference type="GO" id="GO:0007165">
    <property type="term" value="P:signal transduction"/>
    <property type="evidence" value="ECO:0007669"/>
    <property type="project" value="UniProtKB-KW"/>
</dbReference>
<reference evidence="7 8" key="1">
    <citation type="submission" date="2019-07" db="EMBL/GenBank/DDBJ databases">
        <title>Whole genome shotgun sequence of Rhodospirillum oryzae NBRC 107573.</title>
        <authorList>
            <person name="Hosoyama A."/>
            <person name="Uohara A."/>
            <person name="Ohji S."/>
            <person name="Ichikawa N."/>
        </authorList>
    </citation>
    <scope>NUCLEOTIDE SEQUENCE [LARGE SCALE GENOMIC DNA]</scope>
    <source>
        <strain evidence="7 8">NBRC 107573</strain>
    </source>
</reference>
<keyword evidence="1 3" id="KW-0807">Transducer</keyword>
<protein>
    <recommendedName>
        <fullName evidence="9">Chemotaxis protein</fullName>
    </recommendedName>
</protein>
<comment type="similarity">
    <text evidence="2">Belongs to the methyl-accepting chemotaxis (MCP) protein family.</text>
</comment>
<evidence type="ECO:0000313" key="8">
    <source>
        <dbReference type="Proteomes" id="UP000321567"/>
    </source>
</evidence>
<dbReference type="GO" id="GO:0004888">
    <property type="term" value="F:transmembrane signaling receptor activity"/>
    <property type="evidence" value="ECO:0007669"/>
    <property type="project" value="InterPro"/>
</dbReference>
<dbReference type="AlphaFoldDB" id="A0A512H671"/>
<evidence type="ECO:0008006" key="9">
    <source>
        <dbReference type="Google" id="ProtNLM"/>
    </source>
</evidence>
<dbReference type="SUPFAM" id="SSF58104">
    <property type="entry name" value="Methyl-accepting chemotaxis protein (MCP) signaling domain"/>
    <property type="match status" value="1"/>
</dbReference>
<name>A0A512H671_9PROT</name>
<dbReference type="PROSITE" id="PS50112">
    <property type="entry name" value="PAS"/>
    <property type="match status" value="1"/>
</dbReference>
<dbReference type="PANTHER" id="PTHR32089:SF112">
    <property type="entry name" value="LYSOZYME-LIKE PROTEIN-RELATED"/>
    <property type="match status" value="1"/>
</dbReference>
<dbReference type="EMBL" id="BJZO01000019">
    <property type="protein sequence ID" value="GEO80890.1"/>
    <property type="molecule type" value="Genomic_DNA"/>
</dbReference>